<reference evidence="8" key="1">
    <citation type="submission" date="2020-10" db="EMBL/GenBank/DDBJ databases">
        <authorList>
            <person name="Gilroy R."/>
        </authorList>
    </citation>
    <scope>NUCLEOTIDE SEQUENCE</scope>
    <source>
        <strain evidence="8">11300</strain>
    </source>
</reference>
<comment type="caution">
    <text evidence="8">The sequence shown here is derived from an EMBL/GenBank/DDBJ whole genome shotgun (WGS) entry which is preliminary data.</text>
</comment>
<dbReference type="SUPFAM" id="SSF53383">
    <property type="entry name" value="PLP-dependent transferases"/>
    <property type="match status" value="1"/>
</dbReference>
<evidence type="ECO:0000256" key="3">
    <source>
        <dbReference type="ARBA" id="ARBA00011738"/>
    </source>
</evidence>
<dbReference type="InterPro" id="IPR004839">
    <property type="entry name" value="Aminotransferase_I/II_large"/>
</dbReference>
<reference evidence="8" key="2">
    <citation type="journal article" date="2021" name="PeerJ">
        <title>Extensive microbial diversity within the chicken gut microbiome revealed by metagenomics and culture.</title>
        <authorList>
            <person name="Gilroy R."/>
            <person name="Ravi A."/>
            <person name="Getino M."/>
            <person name="Pursley I."/>
            <person name="Horton D.L."/>
            <person name="Alikhan N.F."/>
            <person name="Baker D."/>
            <person name="Gharbi K."/>
            <person name="Hall N."/>
            <person name="Watson M."/>
            <person name="Adriaenssens E.M."/>
            <person name="Foster-Nyarko E."/>
            <person name="Jarju S."/>
            <person name="Secka A."/>
            <person name="Antonio M."/>
            <person name="Oren A."/>
            <person name="Chaudhuri R.R."/>
            <person name="La Ragione R."/>
            <person name="Hildebrand F."/>
            <person name="Pallen M.J."/>
        </authorList>
    </citation>
    <scope>NUCLEOTIDE SEQUENCE</scope>
    <source>
        <strain evidence="8">11300</strain>
    </source>
</reference>
<evidence type="ECO:0000256" key="6">
    <source>
        <dbReference type="ARBA" id="ARBA00022898"/>
    </source>
</evidence>
<dbReference type="GO" id="GO:0008483">
    <property type="term" value="F:transaminase activity"/>
    <property type="evidence" value="ECO:0007669"/>
    <property type="project" value="UniProtKB-KW"/>
</dbReference>
<feature type="domain" description="Aminotransferase class I/classII large" evidence="7">
    <location>
        <begin position="38"/>
        <end position="404"/>
    </location>
</feature>
<evidence type="ECO:0000256" key="1">
    <source>
        <dbReference type="ARBA" id="ARBA00001933"/>
    </source>
</evidence>
<dbReference type="EMBL" id="DVMO01000052">
    <property type="protein sequence ID" value="HIU27449.1"/>
    <property type="molecule type" value="Genomic_DNA"/>
</dbReference>
<dbReference type="Gene3D" id="3.40.640.10">
    <property type="entry name" value="Type I PLP-dependent aspartate aminotransferase-like (Major domain)"/>
    <property type="match status" value="1"/>
</dbReference>
<evidence type="ECO:0000256" key="4">
    <source>
        <dbReference type="ARBA" id="ARBA00022576"/>
    </source>
</evidence>
<dbReference type="GO" id="GO:0006520">
    <property type="term" value="P:amino acid metabolic process"/>
    <property type="evidence" value="ECO:0007669"/>
    <property type="project" value="InterPro"/>
</dbReference>
<dbReference type="GO" id="GO:0042802">
    <property type="term" value="F:identical protein binding"/>
    <property type="evidence" value="ECO:0007669"/>
    <property type="project" value="TreeGrafter"/>
</dbReference>
<dbReference type="InterPro" id="IPR015422">
    <property type="entry name" value="PyrdxlP-dep_Trfase_small"/>
</dbReference>
<accession>A0A9D1I3R2</accession>
<dbReference type="InterPro" id="IPR015421">
    <property type="entry name" value="PyrdxlP-dep_Trfase_major"/>
</dbReference>
<dbReference type="PANTHER" id="PTHR11879">
    <property type="entry name" value="ASPARTATE AMINOTRANSFERASE"/>
    <property type="match status" value="1"/>
</dbReference>
<evidence type="ECO:0000256" key="2">
    <source>
        <dbReference type="ARBA" id="ARBA00007441"/>
    </source>
</evidence>
<dbReference type="GO" id="GO:0030170">
    <property type="term" value="F:pyridoxal phosphate binding"/>
    <property type="evidence" value="ECO:0007669"/>
    <property type="project" value="InterPro"/>
</dbReference>
<sequence length="412" mass="45681">MTDMTFAAQNGRTISKEDKIFGINNRAQARAAQIGKENVVNATIGALLDDDGKLIVLSSVDEVFRQLSPEDYAEYAPIGGTEGFKEAVKKDIFRGYRTNAAVEAVSTPGGTGAVRNAIANYSEYGDTVLTTDWYWGPYKTIAEDQGKKLTTFELFDEEGGFNFASLMEKSRELLEKQDRLVIILNTPSHNPTGYALSVDEWEKLVELLNGLPENKKIALLVDAAYMDFSGDEEESRAFLPVLEKVNGNILPMISYSLSKAYTLYGLRCGALVCMAKNKDVAEEFRVVCELSARGAWSNCAKAPQAMLSMIFDDPELLRKVTDERKLYRDMLIRRGMAFTEAAEKVGLKITPFRSGFFMTVPCDDPEALGRELEKENIFVVPMEKGIRISGASIPESVCKKLPAAIKKAMEKM</sequence>
<proteinExistence type="inferred from homology"/>
<protein>
    <submittedName>
        <fullName evidence="8">Aminotransferase class I/II-fold pyridoxal phosphate-dependent enzyme</fullName>
    </submittedName>
</protein>
<comment type="cofactor">
    <cofactor evidence="1">
        <name>pyridoxal 5'-phosphate</name>
        <dbReference type="ChEBI" id="CHEBI:597326"/>
    </cofactor>
</comment>
<comment type="subunit">
    <text evidence="3">Homodimer.</text>
</comment>
<dbReference type="PANTHER" id="PTHR11879:SF22">
    <property type="entry name" value="ASPARTATE AMINOTRANSFERASE, MITOCHONDRIAL"/>
    <property type="match status" value="1"/>
</dbReference>
<name>A0A9D1I3R2_9FIRM</name>
<evidence type="ECO:0000256" key="5">
    <source>
        <dbReference type="ARBA" id="ARBA00022679"/>
    </source>
</evidence>
<dbReference type="InterPro" id="IPR000796">
    <property type="entry name" value="Asp_trans"/>
</dbReference>
<dbReference type="InterPro" id="IPR015424">
    <property type="entry name" value="PyrdxlP-dep_Trfase"/>
</dbReference>
<comment type="similarity">
    <text evidence="2">Belongs to the class-I pyridoxal-phosphate-dependent aminotransferase family.</text>
</comment>
<dbReference type="CDD" id="cd00609">
    <property type="entry name" value="AAT_like"/>
    <property type="match status" value="1"/>
</dbReference>
<keyword evidence="6" id="KW-0663">Pyridoxal phosphate</keyword>
<evidence type="ECO:0000313" key="9">
    <source>
        <dbReference type="Proteomes" id="UP000824091"/>
    </source>
</evidence>
<organism evidence="8 9">
    <name type="scientific">Candidatus Fimisoma avicola</name>
    <dbReference type="NCBI Taxonomy" id="2840826"/>
    <lineage>
        <taxon>Bacteria</taxon>
        <taxon>Bacillati</taxon>
        <taxon>Bacillota</taxon>
        <taxon>Clostridia</taxon>
        <taxon>Eubacteriales</taxon>
        <taxon>Candidatus Fimisoma</taxon>
    </lineage>
</organism>
<dbReference type="Gene3D" id="3.90.1150.10">
    <property type="entry name" value="Aspartate Aminotransferase, domain 1"/>
    <property type="match status" value="1"/>
</dbReference>
<gene>
    <name evidence="8" type="ORF">IAD16_03565</name>
</gene>
<evidence type="ECO:0000313" key="8">
    <source>
        <dbReference type="EMBL" id="HIU27449.1"/>
    </source>
</evidence>
<dbReference type="Pfam" id="PF00155">
    <property type="entry name" value="Aminotran_1_2"/>
    <property type="match status" value="1"/>
</dbReference>
<evidence type="ECO:0000259" key="7">
    <source>
        <dbReference type="Pfam" id="PF00155"/>
    </source>
</evidence>
<keyword evidence="4 8" id="KW-0032">Aminotransferase</keyword>
<dbReference type="Proteomes" id="UP000824091">
    <property type="component" value="Unassembled WGS sequence"/>
</dbReference>
<keyword evidence="5" id="KW-0808">Transferase</keyword>
<dbReference type="AlphaFoldDB" id="A0A9D1I3R2"/>